<organism evidence="3 4">
    <name type="scientific">Methanothrix harundinacea</name>
    <dbReference type="NCBI Taxonomy" id="301375"/>
    <lineage>
        <taxon>Archaea</taxon>
        <taxon>Methanobacteriati</taxon>
        <taxon>Methanobacteriota</taxon>
        <taxon>Stenosarchaea group</taxon>
        <taxon>Methanomicrobia</taxon>
        <taxon>Methanotrichales</taxon>
        <taxon>Methanotrichaceae</taxon>
        <taxon>Methanothrix</taxon>
    </lineage>
</organism>
<comment type="caution">
    <text evidence="3">The sequence shown here is derived from an EMBL/GenBank/DDBJ whole genome shotgun (WGS) entry which is preliminary data.</text>
</comment>
<dbReference type="Proteomes" id="UP000053961">
    <property type="component" value="Unassembled WGS sequence"/>
</dbReference>
<dbReference type="EMBL" id="LGHB01000001">
    <property type="protein sequence ID" value="KUK97715.1"/>
    <property type="molecule type" value="Genomic_DNA"/>
</dbReference>
<dbReference type="PROSITE" id="PS51819">
    <property type="entry name" value="VOC"/>
    <property type="match status" value="1"/>
</dbReference>
<sequence>MPRVIHFEIAIDKADRAVKFYSEVFGWKVEKWGPMDYWLVQTGEGPGIDGALKNRERLHESTTNTVEVPSLEEYMAKVVDKGGEVISEKMTIPGHGYFAYCKDTEGNVFGIIESDESAQ</sequence>
<feature type="domain" description="VOC" evidence="1">
    <location>
        <begin position="3"/>
        <end position="114"/>
    </location>
</feature>
<dbReference type="PANTHER" id="PTHR33993">
    <property type="entry name" value="GLYOXALASE-RELATED"/>
    <property type="match status" value="1"/>
</dbReference>
<evidence type="ECO:0000313" key="2">
    <source>
        <dbReference type="EMBL" id="KUK45365.1"/>
    </source>
</evidence>
<reference evidence="3" key="1">
    <citation type="journal article" date="2015" name="MBio">
        <title>Genome-resolved metagenomic analysis reveals roles for candidate phyla and other microbial community members in biogeochemical transformations in oil reservoirs.</title>
        <authorList>
            <person name="Hu P."/>
            <person name="Tom L."/>
            <person name="Singh A."/>
            <person name="Thomas B.C."/>
            <person name="Baker B.J."/>
            <person name="Piceno Y.M."/>
            <person name="Andersen G.L."/>
            <person name="Banfield J.F."/>
        </authorList>
    </citation>
    <scope>NUCLEOTIDE SEQUENCE [LARGE SCALE GENOMIC DNA]</scope>
    <source>
        <strain evidence="3">56_747</strain>
    </source>
</reference>
<dbReference type="AlphaFoldDB" id="A0A101IM22"/>
<dbReference type="Proteomes" id="UP000057043">
    <property type="component" value="Unassembled WGS sequence"/>
</dbReference>
<dbReference type="PATRIC" id="fig|301375.6.peg.1140"/>
<dbReference type="CDD" id="cd07247">
    <property type="entry name" value="SgaA_N_like"/>
    <property type="match status" value="1"/>
</dbReference>
<reference evidence="4 5" key="2">
    <citation type="journal article" date="2015" name="MBio">
        <title>Genome-Resolved Metagenomic Analysis Reveals Roles for Candidate Phyla and Other Microbial Community Members in Biogeochemical Transformations in Oil Reservoirs.</title>
        <authorList>
            <person name="Hu P."/>
            <person name="Tom L."/>
            <person name="Singh A."/>
            <person name="Thomas B.C."/>
            <person name="Baker B.J."/>
            <person name="Piceno Y.M."/>
            <person name="Andersen G.L."/>
            <person name="Banfield J.F."/>
        </authorList>
    </citation>
    <scope>NUCLEOTIDE SEQUENCE [LARGE SCALE GENOMIC DNA]</scope>
    <source>
        <strain evidence="2">57_489</strain>
    </source>
</reference>
<dbReference type="SUPFAM" id="SSF54593">
    <property type="entry name" value="Glyoxalase/Bleomycin resistance protein/Dihydroxybiphenyl dioxygenase"/>
    <property type="match status" value="1"/>
</dbReference>
<dbReference type="EMBL" id="LGFT01000004">
    <property type="protein sequence ID" value="KUK45365.1"/>
    <property type="molecule type" value="Genomic_DNA"/>
</dbReference>
<evidence type="ECO:0000313" key="4">
    <source>
        <dbReference type="Proteomes" id="UP000053961"/>
    </source>
</evidence>
<gene>
    <name evidence="2" type="ORF">XD72_0268</name>
    <name evidence="3" type="ORF">XE07_0129</name>
</gene>
<accession>A0A101IM22</accession>
<dbReference type="Gene3D" id="3.10.180.10">
    <property type="entry name" value="2,3-Dihydroxybiphenyl 1,2-Dioxygenase, domain 1"/>
    <property type="match status" value="1"/>
</dbReference>
<dbReference type="InterPro" id="IPR029068">
    <property type="entry name" value="Glyas_Bleomycin-R_OHBP_Dase"/>
</dbReference>
<dbReference type="InterPro" id="IPR004360">
    <property type="entry name" value="Glyas_Fos-R_dOase_dom"/>
</dbReference>
<dbReference type="Pfam" id="PF00903">
    <property type="entry name" value="Glyoxalase"/>
    <property type="match status" value="1"/>
</dbReference>
<dbReference type="InterPro" id="IPR052164">
    <property type="entry name" value="Anthracycline_SecMetBiosynth"/>
</dbReference>
<dbReference type="InterPro" id="IPR037523">
    <property type="entry name" value="VOC_core"/>
</dbReference>
<dbReference type="PANTHER" id="PTHR33993:SF2">
    <property type="entry name" value="VOC DOMAIN-CONTAINING PROTEIN"/>
    <property type="match status" value="1"/>
</dbReference>
<evidence type="ECO:0000313" key="5">
    <source>
        <dbReference type="Proteomes" id="UP000057043"/>
    </source>
</evidence>
<evidence type="ECO:0000313" key="3">
    <source>
        <dbReference type="EMBL" id="KUK97715.1"/>
    </source>
</evidence>
<name>A0A101IM22_9EURY</name>
<proteinExistence type="predicted"/>
<protein>
    <submittedName>
        <fullName evidence="3">Glyoxalase</fullName>
    </submittedName>
</protein>
<evidence type="ECO:0000259" key="1">
    <source>
        <dbReference type="PROSITE" id="PS51819"/>
    </source>
</evidence>